<protein>
    <submittedName>
        <fullName evidence="2">CAIB/BAIF family protein</fullName>
    </submittedName>
</protein>
<dbReference type="GO" id="GO:0008410">
    <property type="term" value="F:CoA-transferase activity"/>
    <property type="evidence" value="ECO:0007669"/>
    <property type="project" value="TreeGrafter"/>
</dbReference>
<dbReference type="AlphaFoldDB" id="A0A069E478"/>
<name>A0A069E478_9PROT</name>
<reference evidence="2 3" key="1">
    <citation type="journal article" date="2014" name="Antonie Van Leeuwenhoek">
        <title>Hyphomonas beringensis sp. nov. and Hyphomonas chukchiensis sp. nov., isolated from surface seawater of the Bering Sea and Chukchi Sea.</title>
        <authorList>
            <person name="Li C."/>
            <person name="Lai Q."/>
            <person name="Li G."/>
            <person name="Dong C."/>
            <person name="Wang J."/>
            <person name="Liao Y."/>
            <person name="Shao Z."/>
        </authorList>
    </citation>
    <scope>NUCLEOTIDE SEQUENCE [LARGE SCALE GENOMIC DNA]</scope>
    <source>
        <strain evidence="2 3">MHS-3</strain>
    </source>
</reference>
<evidence type="ECO:0000313" key="3">
    <source>
        <dbReference type="Proteomes" id="UP000027446"/>
    </source>
</evidence>
<dbReference type="InterPro" id="IPR044855">
    <property type="entry name" value="CoA-Trfase_III_dom3_sf"/>
</dbReference>
<dbReference type="EMBL" id="ARYH01000001">
    <property type="protein sequence ID" value="KCZ85045.1"/>
    <property type="molecule type" value="Genomic_DNA"/>
</dbReference>
<dbReference type="InterPro" id="IPR023606">
    <property type="entry name" value="CoA-Trfase_III_dom_1_sf"/>
</dbReference>
<keyword evidence="3" id="KW-1185">Reference proteome</keyword>
<dbReference type="InterPro" id="IPR050483">
    <property type="entry name" value="CoA-transferase_III_domain"/>
</dbReference>
<dbReference type="Pfam" id="PF02515">
    <property type="entry name" value="CoA_transf_3"/>
    <property type="match status" value="1"/>
</dbReference>
<dbReference type="Gene3D" id="3.40.50.10540">
    <property type="entry name" value="Crotonobetainyl-coa:carnitine coa-transferase, domain 1"/>
    <property type="match status" value="1"/>
</dbReference>
<dbReference type="eggNOG" id="COG1804">
    <property type="taxonomic scope" value="Bacteria"/>
</dbReference>
<dbReference type="PANTHER" id="PTHR48207">
    <property type="entry name" value="SUCCINATE--HYDROXYMETHYLGLUTARATE COA-TRANSFERASE"/>
    <property type="match status" value="1"/>
</dbReference>
<accession>A0A069E478</accession>
<organism evidence="2 3">
    <name type="scientific">Hyphomonas adhaerens MHS-3</name>
    <dbReference type="NCBI Taxonomy" id="1280949"/>
    <lineage>
        <taxon>Bacteria</taxon>
        <taxon>Pseudomonadati</taxon>
        <taxon>Pseudomonadota</taxon>
        <taxon>Alphaproteobacteria</taxon>
        <taxon>Hyphomonadales</taxon>
        <taxon>Hyphomonadaceae</taxon>
        <taxon>Hyphomonas</taxon>
    </lineage>
</organism>
<evidence type="ECO:0000256" key="1">
    <source>
        <dbReference type="ARBA" id="ARBA00022679"/>
    </source>
</evidence>
<comment type="caution">
    <text evidence="2">The sequence shown here is derived from an EMBL/GenBank/DDBJ whole genome shotgun (WGS) entry which is preliminary data.</text>
</comment>
<keyword evidence="1" id="KW-0808">Transferase</keyword>
<dbReference type="Proteomes" id="UP000027446">
    <property type="component" value="Unassembled WGS sequence"/>
</dbReference>
<sequence>MIQGKAAGQAESKMENTAETAQGPLAGLRVLELGQLIAGPFCAQLFGDMGADVIKVEAPGQGDPMRTWGRTGYPLLWSVCARNKRCITANLREKEGQDIVRQLVRQADFVIENFRPGTMEKWGLGYEDLKKENPGIIMIRISGYGQTGPYSKRPGYASVGEAMGGVRYLMGEPDRKPSRAGISLGDTLAGTFATVGALAALHHREKTGEGQVVDAAIYESILAITESLVPEYTVENFTRERSGSYLPAIAPSNIYDGSDGMVIIAANQNTVFARLCDAMGRPELKDDPRYATHVARGENQEELDALINDWTRTRTIDEVEAVMIEHAVPVGKVYRARDMLDDPHFAARDALVDLASERWGTIKMQNVFPKLSATPGSVRWSGPETLGAHTEQVLTELLDLTPEQIGKLRNSGIV</sequence>
<proteinExistence type="predicted"/>
<dbReference type="Gene3D" id="3.30.1540.10">
    <property type="entry name" value="formyl-coa transferase, domain 3"/>
    <property type="match status" value="1"/>
</dbReference>
<dbReference type="PATRIC" id="fig|1280949.3.peg.1053"/>
<dbReference type="PANTHER" id="PTHR48207:SF3">
    <property type="entry name" value="SUCCINATE--HYDROXYMETHYLGLUTARATE COA-TRANSFERASE"/>
    <property type="match status" value="1"/>
</dbReference>
<dbReference type="InterPro" id="IPR003673">
    <property type="entry name" value="CoA-Trfase_fam_III"/>
</dbReference>
<evidence type="ECO:0000313" key="2">
    <source>
        <dbReference type="EMBL" id="KCZ85045.1"/>
    </source>
</evidence>
<gene>
    <name evidence="2" type="ORF">HAD_05160</name>
</gene>
<dbReference type="SUPFAM" id="SSF89796">
    <property type="entry name" value="CoA-transferase family III (CaiB/BaiF)"/>
    <property type="match status" value="1"/>
</dbReference>
<dbReference type="STRING" id="1280949.HAD_05160"/>